<dbReference type="InterPro" id="IPR011059">
    <property type="entry name" value="Metal-dep_hydrolase_composite"/>
</dbReference>
<dbReference type="NCBIfam" id="TIGR02318">
    <property type="entry name" value="phosphono_phnM"/>
    <property type="match status" value="1"/>
</dbReference>
<dbReference type="RefSeq" id="WP_067384538.1">
    <property type="nucleotide sequence ID" value="NZ_CP015839.1"/>
</dbReference>
<dbReference type="PANTHER" id="PTHR43135:SF3">
    <property type="entry name" value="ALPHA-D-RIBOSE 1-METHYLPHOSPHONATE 5-TRIPHOSPHATE DIPHOSPHATASE"/>
    <property type="match status" value="1"/>
</dbReference>
<dbReference type="PANTHER" id="PTHR43135">
    <property type="entry name" value="ALPHA-D-RIBOSE 1-METHYLPHOSPHONATE 5-TRIPHOSPHATE DIPHOSPHATASE"/>
    <property type="match status" value="1"/>
</dbReference>
<dbReference type="CDD" id="cd01306">
    <property type="entry name" value="PhnM"/>
    <property type="match status" value="1"/>
</dbReference>
<proteinExistence type="predicted"/>
<gene>
    <name evidence="2" type="ORF">A8C75_15785</name>
</gene>
<dbReference type="NCBIfam" id="NF011983">
    <property type="entry name" value="PRK15446.1-4"/>
    <property type="match status" value="1"/>
</dbReference>
<dbReference type="SUPFAM" id="SSF51338">
    <property type="entry name" value="Composite domain of metallo-dependent hydrolases"/>
    <property type="match status" value="1"/>
</dbReference>
<reference evidence="3" key="1">
    <citation type="submission" date="2016-05" db="EMBL/GenBank/DDBJ databases">
        <authorList>
            <person name="Baek K."/>
            <person name="Yang S.-J."/>
        </authorList>
    </citation>
    <scope>NUCLEOTIDE SEQUENCE [LARGE SCALE GENOMIC DNA]</scope>
    <source>
        <strain evidence="3">ST58-10</strain>
    </source>
</reference>
<dbReference type="InterPro" id="IPR013108">
    <property type="entry name" value="Amidohydro_3"/>
</dbReference>
<feature type="domain" description="Amidohydrolase 3" evidence="1">
    <location>
        <begin position="278"/>
        <end position="379"/>
    </location>
</feature>
<dbReference type="NCBIfam" id="NF011984">
    <property type="entry name" value="PRK15446.1-5"/>
    <property type="match status" value="1"/>
</dbReference>
<dbReference type="STRING" id="1821621.A8C75_15785"/>
<keyword evidence="3" id="KW-1185">Reference proteome</keyword>
<dbReference type="GO" id="GO:0019700">
    <property type="term" value="P:organic phosphonate catabolic process"/>
    <property type="evidence" value="ECO:0007669"/>
    <property type="project" value="InterPro"/>
</dbReference>
<dbReference type="InterPro" id="IPR012696">
    <property type="entry name" value="PhnM"/>
</dbReference>
<dbReference type="Gene3D" id="3.20.20.140">
    <property type="entry name" value="Metal-dependent hydrolases"/>
    <property type="match status" value="2"/>
</dbReference>
<organism evidence="2 3">
    <name type="scientific">Marinobacterium aestuarii</name>
    <dbReference type="NCBI Taxonomy" id="1821621"/>
    <lineage>
        <taxon>Bacteria</taxon>
        <taxon>Pseudomonadati</taxon>
        <taxon>Pseudomonadota</taxon>
        <taxon>Gammaproteobacteria</taxon>
        <taxon>Oceanospirillales</taxon>
        <taxon>Oceanospirillaceae</taxon>
        <taxon>Marinobacterium</taxon>
    </lineage>
</organism>
<dbReference type="OrthoDB" id="9785413at2"/>
<dbReference type="Pfam" id="PF07969">
    <property type="entry name" value="Amidohydro_3"/>
    <property type="match status" value="1"/>
</dbReference>
<evidence type="ECO:0000259" key="1">
    <source>
        <dbReference type="Pfam" id="PF07969"/>
    </source>
</evidence>
<dbReference type="AlphaFoldDB" id="A0A1A9F1M9"/>
<name>A0A1A9F1M9_9GAMM</name>
<protein>
    <submittedName>
        <fullName evidence="2">Phosphonate metabolism protein PhnM</fullName>
    </submittedName>
</protein>
<dbReference type="NCBIfam" id="NF011987">
    <property type="entry name" value="PRK15446.2-3"/>
    <property type="match status" value="1"/>
</dbReference>
<dbReference type="Proteomes" id="UP000078070">
    <property type="component" value="Chromosome"/>
</dbReference>
<evidence type="ECO:0000313" key="2">
    <source>
        <dbReference type="EMBL" id="ANG63791.1"/>
    </source>
</evidence>
<dbReference type="SUPFAM" id="SSF51556">
    <property type="entry name" value="Metallo-dependent hydrolases"/>
    <property type="match status" value="1"/>
</dbReference>
<dbReference type="GO" id="GO:0016810">
    <property type="term" value="F:hydrolase activity, acting on carbon-nitrogen (but not peptide) bonds"/>
    <property type="evidence" value="ECO:0007669"/>
    <property type="project" value="InterPro"/>
</dbReference>
<dbReference type="Gene3D" id="2.30.40.10">
    <property type="entry name" value="Urease, subunit C, domain 1"/>
    <property type="match status" value="1"/>
</dbReference>
<dbReference type="NCBIfam" id="NF011981">
    <property type="entry name" value="PRK15446.1-2"/>
    <property type="match status" value="1"/>
</dbReference>
<accession>A0A1A9F1M9</accession>
<dbReference type="KEGG" id="mars:A8C75_15785"/>
<dbReference type="NCBIfam" id="NF011990">
    <property type="entry name" value="PRK15446.2-6"/>
    <property type="match status" value="1"/>
</dbReference>
<dbReference type="EMBL" id="CP015839">
    <property type="protein sequence ID" value="ANG63791.1"/>
    <property type="molecule type" value="Genomic_DNA"/>
</dbReference>
<dbReference type="InterPro" id="IPR051781">
    <property type="entry name" value="Metallo-dep_Hydrolase"/>
</dbReference>
<dbReference type="InterPro" id="IPR032466">
    <property type="entry name" value="Metal_Hydrolase"/>
</dbReference>
<reference evidence="2 3" key="2">
    <citation type="journal article" date="2018" name="Int. J. Syst. Evol. Microbiol.">
        <title>Marinobacterium aestuarii sp. nov., a benzene-degrading marine bacterium isolated from estuary sediment.</title>
        <authorList>
            <person name="Bae S.S."/>
            <person name="Jung J."/>
            <person name="Chung D."/>
            <person name="Baek K."/>
        </authorList>
    </citation>
    <scope>NUCLEOTIDE SEQUENCE [LARGE SCALE GENOMIC DNA]</scope>
    <source>
        <strain evidence="2 3">ST58-10</strain>
    </source>
</reference>
<sequence length="379" mass="41471">MILTNARIVLSNEVVEGSLHIEKGVIQSVDQGLSSLPGAIDCEGDLLLPGLVELHTDNMEKYFTPRPGVTWPGVSAVKTHDAQMISAGITSVFDAVSIGDVIEGSERLANLSRMVDALGEARRRGLMRADHLLHLRCEVSHADTLDNFHSLMQRTAVQLVSVMDHSPGQRQFANLAKYREYYQGKYKLSDAELEAFIQRQQDASARYSDSYRRDICDYCRQQGIALASHDDATRAHVEESVALGMAIAEFPTTLEAAQAAHKSGMAVLMGAPNVVRGGSHSGNIAAHVLASEGLLNVLSSDYYPASLLEGAFKLADLESNDYDLARAIALVTRRPADAAGLTNRGRIEQGARADLVWARQDAQREVHVEHVWKDGRRVF</sequence>
<evidence type="ECO:0000313" key="3">
    <source>
        <dbReference type="Proteomes" id="UP000078070"/>
    </source>
</evidence>
<dbReference type="PIRSF" id="PIRSF038971">
    <property type="entry name" value="PhnM"/>
    <property type="match status" value="1"/>
</dbReference>